<comment type="caution">
    <text evidence="1">The sequence shown here is derived from an EMBL/GenBank/DDBJ whole genome shotgun (WGS) entry which is preliminary data.</text>
</comment>
<evidence type="ECO:0000313" key="1">
    <source>
        <dbReference type="EMBL" id="MBP2244263.1"/>
    </source>
</evidence>
<gene>
    <name evidence="1" type="ORF">J2Z28_000873</name>
</gene>
<reference evidence="1 2" key="1">
    <citation type="submission" date="2021-03" db="EMBL/GenBank/DDBJ databases">
        <title>Genomic Encyclopedia of Type Strains, Phase IV (KMG-IV): sequencing the most valuable type-strain genomes for metagenomic binning, comparative biology and taxonomic classification.</title>
        <authorList>
            <person name="Goeker M."/>
        </authorList>
    </citation>
    <scope>NUCLEOTIDE SEQUENCE [LARGE SCALE GENOMIC DNA]</scope>
    <source>
        <strain evidence="1 2">DSM 21292</strain>
    </source>
</reference>
<dbReference type="RefSeq" id="WP_211081299.1">
    <property type="nucleotide sequence ID" value="NZ_JAGIKV010000002.1"/>
</dbReference>
<dbReference type="Proteomes" id="UP000810207">
    <property type="component" value="Unassembled WGS sequence"/>
</dbReference>
<name>A0ABS4RMY6_PAEXY</name>
<organism evidence="1 2">
    <name type="scientific">Paenibacillus xylanexedens</name>
    <dbReference type="NCBI Taxonomy" id="528191"/>
    <lineage>
        <taxon>Bacteria</taxon>
        <taxon>Bacillati</taxon>
        <taxon>Bacillota</taxon>
        <taxon>Bacilli</taxon>
        <taxon>Bacillales</taxon>
        <taxon>Paenibacillaceae</taxon>
        <taxon>Paenibacillus</taxon>
    </lineage>
</organism>
<accession>A0ABS4RMY6</accession>
<protein>
    <submittedName>
        <fullName evidence="1">Uncharacterized protein</fullName>
    </submittedName>
</protein>
<sequence>MIDKTLEMDLYNHKIYDAWQFVLNTSKAIGTAKYCRDLISDLIEKMSNEHDEWKNNLFNDLMHQENELKKVSITTEGLPDFQVKVSNIEVPVVFLLNKTTKDFFQYIRNSFDSMAQVSNAALLANKAKKIDTVDFPKMLSVFNQQTYSNDFPGMSLWYNDINLSSEFSYIDAFNNRSKHTLDIYLKVSMDLIGSQNVTKINPFFRKDIQHQSQDVISYLDSIYQFTLKSFEEFLGILKDEYVKEKYVENRSIKLKAHQQKMLDSPNSDYSVVYFESEEKHKDLPDEIQILFLNKIDEEIWSKNCEIETILVRNKEENYSARYKAENSYGNDNLLKYRKYRKDDLEGQIVLFEEMSRQKNNTIFYLNNPYIDVQTVSDDKTFIQRVQLPF</sequence>
<evidence type="ECO:0000313" key="2">
    <source>
        <dbReference type="Proteomes" id="UP000810207"/>
    </source>
</evidence>
<keyword evidence="2" id="KW-1185">Reference proteome</keyword>
<dbReference type="EMBL" id="JAGIKV010000002">
    <property type="protein sequence ID" value="MBP2244263.1"/>
    <property type="molecule type" value="Genomic_DNA"/>
</dbReference>
<proteinExistence type="predicted"/>